<proteinExistence type="predicted"/>
<organism evidence="1 2">
    <name type="scientific">Paenibacillus cookii</name>
    <dbReference type="NCBI Taxonomy" id="157839"/>
    <lineage>
        <taxon>Bacteria</taxon>
        <taxon>Bacillati</taxon>
        <taxon>Bacillota</taxon>
        <taxon>Bacilli</taxon>
        <taxon>Bacillales</taxon>
        <taxon>Paenibacillaceae</taxon>
        <taxon>Paenibacillus</taxon>
    </lineage>
</organism>
<keyword evidence="2" id="KW-1185">Reference proteome</keyword>
<name>A0ABQ4LUY8_9BACL</name>
<evidence type="ECO:0008006" key="3">
    <source>
        <dbReference type="Google" id="ProtNLM"/>
    </source>
</evidence>
<dbReference type="EMBL" id="BORW01000007">
    <property type="protein sequence ID" value="GIO67090.1"/>
    <property type="molecule type" value="Genomic_DNA"/>
</dbReference>
<sequence length="137" mass="15984">MSLHIGDIKVSDWTRSDSFTLSLNENMPKPIRFKGKEMAIAQARYEDGFLKLHVRQPEKDRMSVRFRIPTFQPEGELRDTYYGEKADQRKDLLVPAEGTDAYDLSIMAPQQETYEIRMMRETDAVRIDRTLNIDLSP</sequence>
<comment type="caution">
    <text evidence="1">The sequence shown here is derived from an EMBL/GenBank/DDBJ whole genome shotgun (WGS) entry which is preliminary data.</text>
</comment>
<reference evidence="1 2" key="1">
    <citation type="submission" date="2021-03" db="EMBL/GenBank/DDBJ databases">
        <title>Antimicrobial resistance genes in bacteria isolated from Japanese honey, and their potential for conferring macrolide and lincosamide resistance in the American foulbrood pathogen Paenibacillus larvae.</title>
        <authorList>
            <person name="Okamoto M."/>
            <person name="Kumagai M."/>
            <person name="Kanamori H."/>
            <person name="Takamatsu D."/>
        </authorList>
    </citation>
    <scope>NUCLEOTIDE SEQUENCE [LARGE SCALE GENOMIC DNA]</scope>
    <source>
        <strain evidence="1 2">J21TS3</strain>
    </source>
</reference>
<evidence type="ECO:0000313" key="2">
    <source>
        <dbReference type="Proteomes" id="UP000680638"/>
    </source>
</evidence>
<accession>A0ABQ4LUY8</accession>
<gene>
    <name evidence="1" type="ORF">J21TS3_19110</name>
</gene>
<evidence type="ECO:0000313" key="1">
    <source>
        <dbReference type="EMBL" id="GIO67090.1"/>
    </source>
</evidence>
<protein>
    <recommendedName>
        <fullName evidence="3">SHSP domain-containing protein</fullName>
    </recommendedName>
</protein>
<dbReference type="Proteomes" id="UP000680638">
    <property type="component" value="Unassembled WGS sequence"/>
</dbReference>
<dbReference type="RefSeq" id="WP_156124537.1">
    <property type="nucleotide sequence ID" value="NZ_BORW01000007.1"/>
</dbReference>